<sequence>MAKVSTQRMAESTSLMRTSACSLRMSDNDNDHVVAANDEPLQ</sequence>
<protein>
    <submittedName>
        <fullName evidence="2">Uncharacterized protein</fullName>
    </submittedName>
</protein>
<evidence type="ECO:0000313" key="2">
    <source>
        <dbReference type="EMBL" id="ELP31083.1"/>
    </source>
</evidence>
<accession>L7CAP7</accession>
<dbReference type="PATRIC" id="fig|993516.3.peg.5331"/>
<gene>
    <name evidence="2" type="ORF">RBSWK_04991</name>
</gene>
<evidence type="ECO:0000313" key="3">
    <source>
        <dbReference type="Proteomes" id="UP000010959"/>
    </source>
</evidence>
<evidence type="ECO:0000256" key="1">
    <source>
        <dbReference type="SAM" id="MobiDB-lite"/>
    </source>
</evidence>
<organism evidence="2 3">
    <name type="scientific">Rhodopirellula baltica SWK14</name>
    <dbReference type="NCBI Taxonomy" id="993516"/>
    <lineage>
        <taxon>Bacteria</taxon>
        <taxon>Pseudomonadati</taxon>
        <taxon>Planctomycetota</taxon>
        <taxon>Planctomycetia</taxon>
        <taxon>Pirellulales</taxon>
        <taxon>Pirellulaceae</taxon>
        <taxon>Rhodopirellula</taxon>
    </lineage>
</organism>
<feature type="compositionally biased region" description="Low complexity" evidence="1">
    <location>
        <begin position="33"/>
        <end position="42"/>
    </location>
</feature>
<dbReference type="Proteomes" id="UP000010959">
    <property type="component" value="Unassembled WGS sequence"/>
</dbReference>
<comment type="caution">
    <text evidence="2">The sequence shown here is derived from an EMBL/GenBank/DDBJ whole genome shotgun (WGS) entry which is preliminary data.</text>
</comment>
<reference evidence="2 3" key="1">
    <citation type="journal article" date="2013" name="Mar. Genomics">
        <title>Expression of sulfatases in Rhodopirellula baltica and the diversity of sulfatases in the genus Rhodopirellula.</title>
        <authorList>
            <person name="Wegner C.E."/>
            <person name="Richter-Heitmann T."/>
            <person name="Klindworth A."/>
            <person name="Klockow C."/>
            <person name="Richter M."/>
            <person name="Achstetter T."/>
            <person name="Glockner F.O."/>
            <person name="Harder J."/>
        </authorList>
    </citation>
    <scope>NUCLEOTIDE SEQUENCE [LARGE SCALE GENOMIC DNA]</scope>
    <source>
        <strain evidence="2 3">SWK14</strain>
    </source>
</reference>
<dbReference type="AlphaFoldDB" id="L7CAP7"/>
<feature type="region of interest" description="Disordered" evidence="1">
    <location>
        <begin position="22"/>
        <end position="42"/>
    </location>
</feature>
<name>L7CAP7_RHOBT</name>
<dbReference type="EMBL" id="AMWG01000133">
    <property type="protein sequence ID" value="ELP31083.1"/>
    <property type="molecule type" value="Genomic_DNA"/>
</dbReference>
<proteinExistence type="predicted"/>